<reference evidence="2" key="1">
    <citation type="submission" date="2017-01" db="EMBL/GenBank/DDBJ databases">
        <authorList>
            <person name="Varghese N."/>
            <person name="Submissions S."/>
        </authorList>
    </citation>
    <scope>NUCLEOTIDE SEQUENCE [LARGE SCALE GENOMIC DNA]</scope>
    <source>
        <strain evidence="2">UM1</strain>
    </source>
</reference>
<evidence type="ECO:0000313" key="1">
    <source>
        <dbReference type="EMBL" id="SIQ22048.1"/>
    </source>
</evidence>
<sequence length="125" mass="13897">MATMKGRQSEPLSPKVANRLLELLSTDNEFRRLIKKDPQAAFIQAGYKPSKELAAWLKQTPGKGPRPPLPPHVLLPPWLCCKIDRIAPKHVVANARGELHQMFTGGSSMQPIQLNVGSARRRARS</sequence>
<dbReference type="NCBIfam" id="TIGR04509">
    <property type="entry name" value="mod_pep_NH_fam"/>
    <property type="match status" value="1"/>
</dbReference>
<gene>
    <name evidence="1" type="ORF">SAMN05421546_0851</name>
</gene>
<proteinExistence type="predicted"/>
<accession>A0A1N6QZP5</accession>
<protein>
    <submittedName>
        <fullName evidence="1">Putative modified peptide</fullName>
    </submittedName>
</protein>
<dbReference type="InterPro" id="IPR030976">
    <property type="entry name" value="Mod_pep_NH_fam"/>
</dbReference>
<dbReference type="EMBL" id="FTLW01000002">
    <property type="protein sequence ID" value="SIQ22048.1"/>
    <property type="molecule type" value="Genomic_DNA"/>
</dbReference>
<name>A0A1N6QZP5_9GAMM</name>
<dbReference type="RefSeq" id="WP_083688208.1">
    <property type="nucleotide sequence ID" value="NZ_FTLW01000002.1"/>
</dbReference>
<evidence type="ECO:0000313" key="2">
    <source>
        <dbReference type="Proteomes" id="UP000241788"/>
    </source>
</evidence>
<dbReference type="OrthoDB" id="6008593at2"/>
<keyword evidence="2" id="KW-1185">Reference proteome</keyword>
<organism evidence="1 2">
    <name type="scientific">Solilutibacter tolerans</name>
    <dbReference type="NCBI Taxonomy" id="1604334"/>
    <lineage>
        <taxon>Bacteria</taxon>
        <taxon>Pseudomonadati</taxon>
        <taxon>Pseudomonadota</taxon>
        <taxon>Gammaproteobacteria</taxon>
        <taxon>Lysobacterales</taxon>
        <taxon>Lysobacteraceae</taxon>
        <taxon>Solilutibacter</taxon>
    </lineage>
</organism>
<dbReference type="Proteomes" id="UP000241788">
    <property type="component" value="Unassembled WGS sequence"/>
</dbReference>
<dbReference type="AlphaFoldDB" id="A0A1N6QZP5"/>